<feature type="domain" description="ABC transporter" evidence="11">
    <location>
        <begin position="2"/>
        <end position="236"/>
    </location>
</feature>
<keyword evidence="2" id="KW-0813">Transport</keyword>
<dbReference type="SMART" id="SM00382">
    <property type="entry name" value="AAA"/>
    <property type="match status" value="1"/>
</dbReference>
<evidence type="ECO:0000256" key="10">
    <source>
        <dbReference type="SAM" id="MobiDB-lite"/>
    </source>
</evidence>
<dbReference type="SUPFAM" id="SSF52540">
    <property type="entry name" value="P-loop containing nucleoside triphosphate hydrolases"/>
    <property type="match status" value="1"/>
</dbReference>
<organism evidence="12 13">
    <name type="scientific">Peterkaempfera bronchialis</name>
    <dbReference type="NCBI Taxonomy" id="2126346"/>
    <lineage>
        <taxon>Bacteria</taxon>
        <taxon>Bacillati</taxon>
        <taxon>Actinomycetota</taxon>
        <taxon>Actinomycetes</taxon>
        <taxon>Kitasatosporales</taxon>
        <taxon>Streptomycetaceae</taxon>
        <taxon>Peterkaempfera</taxon>
    </lineage>
</organism>
<evidence type="ECO:0000256" key="3">
    <source>
        <dbReference type="ARBA" id="ARBA00022475"/>
    </source>
</evidence>
<dbReference type="AlphaFoldDB" id="A0A345SS29"/>
<keyword evidence="7" id="KW-0472">Membrane</keyword>
<feature type="region of interest" description="Disordered" evidence="10">
    <location>
        <begin position="308"/>
        <end position="344"/>
    </location>
</feature>
<evidence type="ECO:0000256" key="9">
    <source>
        <dbReference type="ARBA" id="ARBA00049985"/>
    </source>
</evidence>
<evidence type="ECO:0000259" key="11">
    <source>
        <dbReference type="PROSITE" id="PS50893"/>
    </source>
</evidence>
<accession>A0A345SS29</accession>
<dbReference type="Pfam" id="PF13732">
    <property type="entry name" value="DrrA1-3_C"/>
    <property type="match status" value="1"/>
</dbReference>
<dbReference type="Proteomes" id="UP000249340">
    <property type="component" value="Chromosome"/>
</dbReference>
<dbReference type="EMBL" id="CP031264">
    <property type="protein sequence ID" value="AXI76534.1"/>
    <property type="molecule type" value="Genomic_DNA"/>
</dbReference>
<evidence type="ECO:0000256" key="1">
    <source>
        <dbReference type="ARBA" id="ARBA00004413"/>
    </source>
</evidence>
<dbReference type="InterPro" id="IPR005894">
    <property type="entry name" value="DrrA"/>
</dbReference>
<keyword evidence="13" id="KW-1185">Reference proteome</keyword>
<protein>
    <submittedName>
        <fullName evidence="12">ABC transporter ATP-binding protein</fullName>
    </submittedName>
</protein>
<dbReference type="GO" id="GO:0005524">
    <property type="term" value="F:ATP binding"/>
    <property type="evidence" value="ECO:0007669"/>
    <property type="project" value="UniProtKB-KW"/>
</dbReference>
<dbReference type="KEGG" id="stri:C7M71_002650"/>
<dbReference type="NCBIfam" id="TIGR01188">
    <property type="entry name" value="drrA"/>
    <property type="match status" value="1"/>
</dbReference>
<comment type="similarity">
    <text evidence="9">Belongs to the ABC transporter superfamily. Drug exporter-1 (DrugE1) (TC 3.A.1.105) family.</text>
</comment>
<comment type="subcellular location">
    <subcellularLocation>
        <location evidence="1">Cell membrane</location>
        <topology evidence="1">Peripheral membrane protein</topology>
        <orientation evidence="1">Cytoplasmic side</orientation>
    </subcellularLocation>
</comment>
<dbReference type="GO" id="GO:0005886">
    <property type="term" value="C:plasma membrane"/>
    <property type="evidence" value="ECO:0007669"/>
    <property type="project" value="UniProtKB-SubCell"/>
</dbReference>
<proteinExistence type="inferred from homology"/>
<evidence type="ECO:0000313" key="12">
    <source>
        <dbReference type="EMBL" id="AXI76534.1"/>
    </source>
</evidence>
<keyword evidence="6" id="KW-1278">Translocase</keyword>
<dbReference type="GO" id="GO:0043215">
    <property type="term" value="P:daunorubicin transport"/>
    <property type="evidence" value="ECO:0007669"/>
    <property type="project" value="InterPro"/>
</dbReference>
<dbReference type="InterPro" id="IPR003593">
    <property type="entry name" value="AAA+_ATPase"/>
</dbReference>
<dbReference type="GO" id="GO:0046677">
    <property type="term" value="P:response to antibiotic"/>
    <property type="evidence" value="ECO:0007669"/>
    <property type="project" value="UniProtKB-KW"/>
</dbReference>
<evidence type="ECO:0000256" key="8">
    <source>
        <dbReference type="ARBA" id="ARBA00023251"/>
    </source>
</evidence>
<dbReference type="InterPro" id="IPR025302">
    <property type="entry name" value="DrrA1/2-like_C"/>
</dbReference>
<dbReference type="Pfam" id="PF00005">
    <property type="entry name" value="ABC_tran"/>
    <property type="match status" value="1"/>
</dbReference>
<dbReference type="InterPro" id="IPR027417">
    <property type="entry name" value="P-loop_NTPase"/>
</dbReference>
<keyword evidence="4" id="KW-0547">Nucleotide-binding</keyword>
<evidence type="ECO:0000313" key="13">
    <source>
        <dbReference type="Proteomes" id="UP000249340"/>
    </source>
</evidence>
<keyword evidence="8" id="KW-0046">Antibiotic resistance</keyword>
<dbReference type="InterPro" id="IPR003439">
    <property type="entry name" value="ABC_transporter-like_ATP-bd"/>
</dbReference>
<dbReference type="PANTHER" id="PTHR42711:SF19">
    <property type="entry name" value="DOXORUBICIN RESISTANCE ATP-BINDING PROTEIN DRRA"/>
    <property type="match status" value="1"/>
</dbReference>
<keyword evidence="3" id="KW-1003">Cell membrane</keyword>
<dbReference type="InterPro" id="IPR050763">
    <property type="entry name" value="ABC_transporter_ATP-binding"/>
</dbReference>
<gene>
    <name evidence="12" type="ORF">C7M71_002650</name>
</gene>
<evidence type="ECO:0000256" key="7">
    <source>
        <dbReference type="ARBA" id="ARBA00023136"/>
    </source>
</evidence>
<dbReference type="InterPro" id="IPR017871">
    <property type="entry name" value="ABC_transporter-like_CS"/>
</dbReference>
<keyword evidence="5 12" id="KW-0067">ATP-binding</keyword>
<dbReference type="PROSITE" id="PS00211">
    <property type="entry name" value="ABC_TRANSPORTER_1"/>
    <property type="match status" value="1"/>
</dbReference>
<evidence type="ECO:0000256" key="2">
    <source>
        <dbReference type="ARBA" id="ARBA00022448"/>
    </source>
</evidence>
<evidence type="ECO:0000256" key="4">
    <source>
        <dbReference type="ARBA" id="ARBA00022741"/>
    </source>
</evidence>
<dbReference type="OrthoDB" id="3282096at2"/>
<evidence type="ECO:0000256" key="6">
    <source>
        <dbReference type="ARBA" id="ARBA00022967"/>
    </source>
</evidence>
<dbReference type="Gene3D" id="3.40.50.300">
    <property type="entry name" value="P-loop containing nucleotide triphosphate hydrolases"/>
    <property type="match status" value="1"/>
</dbReference>
<sequence>MITAQGLTRVFRTRSGPVEAVSGVDLTVEDGEVVGFLGPNGAGKTTTVRMLCTLLKPTSGTATVAGHDVVRQRAEVRRRIGYVGQSGSGGEHRAGDELRTQAMLQGLDRAAATARAAELAEQFDLGELLERPCSKLSGGQRRRLDLALGLVHRPGLLFLDEPTAGLDPQARANLWDHLRTLRAEQGTTIFLTTHYLDEADALCDRILVIDGGRIVASDTSDALKNQIGGDVIILESDQIGDITAVATRVLPDCRPDSTVGSVHLHCADAQRRLPELLRALHEAGVELTSIAVKRPTLEDAFLRLTGRSLREEGRGAAPAEQAPQPDQAATGDAPAEPIHSEVAS</sequence>
<evidence type="ECO:0000256" key="5">
    <source>
        <dbReference type="ARBA" id="ARBA00022840"/>
    </source>
</evidence>
<dbReference type="PANTHER" id="PTHR42711">
    <property type="entry name" value="ABC TRANSPORTER ATP-BINDING PROTEIN"/>
    <property type="match status" value="1"/>
</dbReference>
<dbReference type="GO" id="GO:1900753">
    <property type="term" value="P:doxorubicin transport"/>
    <property type="evidence" value="ECO:0007669"/>
    <property type="project" value="InterPro"/>
</dbReference>
<name>A0A345SS29_9ACTN</name>
<dbReference type="PROSITE" id="PS50893">
    <property type="entry name" value="ABC_TRANSPORTER_2"/>
    <property type="match status" value="1"/>
</dbReference>
<dbReference type="GO" id="GO:0016887">
    <property type="term" value="F:ATP hydrolysis activity"/>
    <property type="evidence" value="ECO:0007669"/>
    <property type="project" value="InterPro"/>
</dbReference>
<feature type="compositionally biased region" description="Low complexity" evidence="10">
    <location>
        <begin position="316"/>
        <end position="329"/>
    </location>
</feature>
<reference evidence="13" key="1">
    <citation type="submission" date="2018-07" db="EMBL/GenBank/DDBJ databases">
        <title>Streptacidiphilus bronchialis DSM 106435 chromosome.</title>
        <authorList>
            <person name="Batra D."/>
            <person name="Gulvik C.A."/>
        </authorList>
    </citation>
    <scope>NUCLEOTIDE SEQUENCE [LARGE SCALE GENOMIC DNA]</scope>
    <source>
        <strain evidence="13">DSM 106435</strain>
    </source>
</reference>